<dbReference type="RefSeq" id="WP_093994637.1">
    <property type="nucleotide sequence ID" value="NZ_FXYD01000001.1"/>
</dbReference>
<reference evidence="2" key="1">
    <citation type="submission" date="2017-05" db="EMBL/GenBank/DDBJ databases">
        <authorList>
            <person name="Rodrigo-Torres L."/>
            <person name="Arahal R. D."/>
            <person name="Lucena T."/>
        </authorList>
    </citation>
    <scope>NUCLEOTIDE SEQUENCE [LARGE SCALE GENOMIC DNA]</scope>
    <source>
        <strain evidence="2">CECT 8868</strain>
    </source>
</reference>
<dbReference type="OrthoDB" id="7862257at2"/>
<accession>A0A238JJX4</accession>
<evidence type="ECO:0000313" key="2">
    <source>
        <dbReference type="Proteomes" id="UP000203464"/>
    </source>
</evidence>
<dbReference type="AlphaFoldDB" id="A0A238JJX4"/>
<dbReference type="Proteomes" id="UP000203464">
    <property type="component" value="Unassembled WGS sequence"/>
</dbReference>
<proteinExistence type="predicted"/>
<gene>
    <name evidence="1" type="ORF">OCA8868_00127</name>
</gene>
<evidence type="ECO:0000313" key="1">
    <source>
        <dbReference type="EMBL" id="SMX30978.1"/>
    </source>
</evidence>
<organism evidence="1 2">
    <name type="scientific">Octadecabacter ascidiaceicola</name>
    <dbReference type="NCBI Taxonomy" id="1655543"/>
    <lineage>
        <taxon>Bacteria</taxon>
        <taxon>Pseudomonadati</taxon>
        <taxon>Pseudomonadota</taxon>
        <taxon>Alphaproteobacteria</taxon>
        <taxon>Rhodobacterales</taxon>
        <taxon>Roseobacteraceae</taxon>
        <taxon>Octadecabacter</taxon>
    </lineage>
</organism>
<dbReference type="EMBL" id="FXYD01000001">
    <property type="protein sequence ID" value="SMX30978.1"/>
    <property type="molecule type" value="Genomic_DNA"/>
</dbReference>
<name>A0A238JJX4_9RHOB</name>
<protein>
    <submittedName>
        <fullName evidence="1">Uncharacterized protein</fullName>
    </submittedName>
</protein>
<sequence>MREADHILIPLLDETFALAQVARIEWGRTRIMILISDRSSARTTKAKAIPADAIVAAAIVSSDAVQPEQWPVIGYDAVPRIAGYHDLYLAGEDPIAPAIVEAFATALHGLYPWDGFPDPDFFTNMLRDPEVLPAKARMTSDFPKPESP</sequence>
<keyword evidence="2" id="KW-1185">Reference proteome</keyword>